<dbReference type="PANTHER" id="PTHR15852">
    <property type="entry name" value="PLASTID TRANSCRIPTIONALLY ACTIVE PROTEIN"/>
    <property type="match status" value="1"/>
</dbReference>
<dbReference type="Proteomes" id="UP001205105">
    <property type="component" value="Unassembled WGS sequence"/>
</dbReference>
<dbReference type="EMBL" id="JADXDR010000006">
    <property type="protein sequence ID" value="KAI7846255.1"/>
    <property type="molecule type" value="Genomic_DNA"/>
</dbReference>
<dbReference type="PANTHER" id="PTHR15852:SF54">
    <property type="entry name" value="PROTEIN SSUH2 HOMOLOG"/>
    <property type="match status" value="1"/>
</dbReference>
<gene>
    <name evidence="2" type="ORF">COHA_000235</name>
</gene>
<dbReference type="SUPFAM" id="SSF57938">
    <property type="entry name" value="DnaJ/Hsp40 cysteine-rich domain"/>
    <property type="match status" value="1"/>
</dbReference>
<proteinExistence type="predicted"/>
<protein>
    <submittedName>
        <fullName evidence="2">Uncharacterized protein</fullName>
    </submittedName>
</protein>
<evidence type="ECO:0000313" key="3">
    <source>
        <dbReference type="Proteomes" id="UP001205105"/>
    </source>
</evidence>
<evidence type="ECO:0000256" key="1">
    <source>
        <dbReference type="SAM" id="MobiDB-lite"/>
    </source>
</evidence>
<name>A0AAD5E1D8_9CHLO</name>
<feature type="compositionally biased region" description="Low complexity" evidence="1">
    <location>
        <begin position="1"/>
        <end position="16"/>
    </location>
</feature>
<evidence type="ECO:0000313" key="2">
    <source>
        <dbReference type="EMBL" id="KAI7846255.1"/>
    </source>
</evidence>
<dbReference type="InterPro" id="IPR036410">
    <property type="entry name" value="HSP_DnaJ_Cys-rich_dom_sf"/>
</dbReference>
<organism evidence="2 3">
    <name type="scientific">Chlorella ohadii</name>
    <dbReference type="NCBI Taxonomy" id="2649997"/>
    <lineage>
        <taxon>Eukaryota</taxon>
        <taxon>Viridiplantae</taxon>
        <taxon>Chlorophyta</taxon>
        <taxon>core chlorophytes</taxon>
        <taxon>Trebouxiophyceae</taxon>
        <taxon>Chlorellales</taxon>
        <taxon>Chlorellaceae</taxon>
        <taxon>Chlorella clade</taxon>
        <taxon>Chlorella</taxon>
    </lineage>
</organism>
<reference evidence="2" key="1">
    <citation type="submission" date="2020-11" db="EMBL/GenBank/DDBJ databases">
        <title>Chlorella ohadii genome sequencing and assembly.</title>
        <authorList>
            <person name="Murik O."/>
            <person name="Treves H."/>
            <person name="Kedem I."/>
            <person name="Shotland Y."/>
            <person name="Kaplan A."/>
        </authorList>
    </citation>
    <scope>NUCLEOTIDE SEQUENCE</scope>
    <source>
        <strain evidence="2">1</strain>
    </source>
</reference>
<feature type="compositionally biased region" description="Gly residues" evidence="1">
    <location>
        <begin position="32"/>
        <end position="41"/>
    </location>
</feature>
<feature type="region of interest" description="Disordered" evidence="1">
    <location>
        <begin position="1"/>
        <end position="51"/>
    </location>
</feature>
<sequence length="163" mass="17518">MASVLAPRPALPAAHATVRRPPRPARALLEPGGQGSSGAGPGHHEQQQQPSIQHPLFPEAERQAALGRWRVQTQRGLPLFQPIIPDRPCPACGGTGKSTCGDCRGKGRLNYRGAAMLPQGVWPQWCPTCRASGRWCCASCMGTGVRRSPIGFRPHSEGDEEEE</sequence>
<dbReference type="AlphaFoldDB" id="A0AAD5E1D8"/>
<keyword evidence="3" id="KW-1185">Reference proteome</keyword>
<comment type="caution">
    <text evidence="2">The sequence shown here is derived from an EMBL/GenBank/DDBJ whole genome shotgun (WGS) entry which is preliminary data.</text>
</comment>
<accession>A0AAD5E1D8</accession>